<dbReference type="Proteomes" id="UP000002774">
    <property type="component" value="Chromosome"/>
</dbReference>
<accession>H1XZA1</accession>
<gene>
    <name evidence="1" type="ORF">Mucpa_1431</name>
</gene>
<dbReference type="AlphaFoldDB" id="H1XZA1"/>
<evidence type="ECO:0000313" key="1">
    <source>
        <dbReference type="EMBL" id="EHQ25589.1"/>
    </source>
</evidence>
<proteinExistence type="predicted"/>
<evidence type="ECO:0000313" key="2">
    <source>
        <dbReference type="Proteomes" id="UP000002774"/>
    </source>
</evidence>
<sequence>MEKFNAILVSLLVSEPQLFIDQQGLNNVLKRK</sequence>
<reference evidence="1" key="1">
    <citation type="submission" date="2011-09" db="EMBL/GenBank/DDBJ databases">
        <title>The permanent draft genome of Mucilaginibacter paludis DSM 18603.</title>
        <authorList>
            <consortium name="US DOE Joint Genome Institute (JGI-PGF)"/>
            <person name="Lucas S."/>
            <person name="Han J."/>
            <person name="Lapidus A."/>
            <person name="Bruce D."/>
            <person name="Goodwin L."/>
            <person name="Pitluck S."/>
            <person name="Peters L."/>
            <person name="Kyrpides N."/>
            <person name="Mavromatis K."/>
            <person name="Ivanova N."/>
            <person name="Mikhailova N."/>
            <person name="Held B."/>
            <person name="Detter J.C."/>
            <person name="Tapia R."/>
            <person name="Han C."/>
            <person name="Land M."/>
            <person name="Hauser L."/>
            <person name="Markowitz V."/>
            <person name="Cheng J.-F."/>
            <person name="Hugenholtz P."/>
            <person name="Woyke T."/>
            <person name="Wu D."/>
            <person name="Tindall B."/>
            <person name="Brambilla E."/>
            <person name="Klenk H.-P."/>
            <person name="Eisen J.A."/>
        </authorList>
    </citation>
    <scope>NUCLEOTIDE SEQUENCE [LARGE SCALE GENOMIC DNA]</scope>
    <source>
        <strain evidence="1">DSM 18603</strain>
    </source>
</reference>
<dbReference type="HOGENOM" id="CLU_3390310_0_0_10"/>
<name>H1XZA1_9SPHI</name>
<dbReference type="EMBL" id="CM001403">
    <property type="protein sequence ID" value="EHQ25589.1"/>
    <property type="molecule type" value="Genomic_DNA"/>
</dbReference>
<organism evidence="1 2">
    <name type="scientific">Mucilaginibacter paludis DSM 18603</name>
    <dbReference type="NCBI Taxonomy" id="714943"/>
    <lineage>
        <taxon>Bacteria</taxon>
        <taxon>Pseudomonadati</taxon>
        <taxon>Bacteroidota</taxon>
        <taxon>Sphingobacteriia</taxon>
        <taxon>Sphingobacteriales</taxon>
        <taxon>Sphingobacteriaceae</taxon>
        <taxon>Mucilaginibacter</taxon>
    </lineage>
</organism>
<keyword evidence="2" id="KW-1185">Reference proteome</keyword>
<protein>
    <submittedName>
        <fullName evidence="1">Uncharacterized protein</fullName>
    </submittedName>
</protein>